<keyword evidence="1" id="KW-1133">Transmembrane helix</keyword>
<feature type="transmembrane region" description="Helical" evidence="1">
    <location>
        <begin position="268"/>
        <end position="286"/>
    </location>
</feature>
<accession>A0A6N1VHQ8</accession>
<proteinExistence type="predicted"/>
<keyword evidence="1" id="KW-0812">Transmembrane</keyword>
<evidence type="ECO:0000259" key="2">
    <source>
        <dbReference type="Pfam" id="PF00892"/>
    </source>
</evidence>
<dbReference type="AlphaFoldDB" id="A0A6N1VHQ8"/>
<dbReference type="Pfam" id="PF00892">
    <property type="entry name" value="EamA"/>
    <property type="match status" value="2"/>
</dbReference>
<keyword evidence="4" id="KW-1185">Reference proteome</keyword>
<dbReference type="EMBL" id="CP054836">
    <property type="protein sequence ID" value="QKV20516.1"/>
    <property type="molecule type" value="Genomic_DNA"/>
</dbReference>
<dbReference type="KEGG" id="orm:HTY61_04020"/>
<feature type="transmembrane region" description="Helical" evidence="1">
    <location>
        <begin position="105"/>
        <end position="123"/>
    </location>
</feature>
<protein>
    <submittedName>
        <fullName evidence="3">DMT family transporter</fullName>
    </submittedName>
</protein>
<feature type="domain" description="EamA" evidence="2">
    <location>
        <begin position="158"/>
        <end position="284"/>
    </location>
</feature>
<feature type="transmembrane region" description="Helical" evidence="1">
    <location>
        <begin position="82"/>
        <end position="99"/>
    </location>
</feature>
<dbReference type="Proteomes" id="UP000509367">
    <property type="component" value="Chromosome"/>
</dbReference>
<organism evidence="3 4">
    <name type="scientific">Oricola thermophila</name>
    <dbReference type="NCBI Taxonomy" id="2742145"/>
    <lineage>
        <taxon>Bacteria</taxon>
        <taxon>Pseudomonadati</taxon>
        <taxon>Pseudomonadota</taxon>
        <taxon>Alphaproteobacteria</taxon>
        <taxon>Hyphomicrobiales</taxon>
        <taxon>Ahrensiaceae</taxon>
        <taxon>Oricola</taxon>
    </lineage>
</organism>
<dbReference type="SUPFAM" id="SSF103481">
    <property type="entry name" value="Multidrug resistance efflux transporter EmrE"/>
    <property type="match status" value="2"/>
</dbReference>
<evidence type="ECO:0000313" key="3">
    <source>
        <dbReference type="EMBL" id="QKV20516.1"/>
    </source>
</evidence>
<keyword evidence="1" id="KW-0472">Membrane</keyword>
<evidence type="ECO:0000313" key="4">
    <source>
        <dbReference type="Proteomes" id="UP000509367"/>
    </source>
</evidence>
<feature type="transmembrane region" description="Helical" evidence="1">
    <location>
        <begin position="186"/>
        <end position="207"/>
    </location>
</feature>
<gene>
    <name evidence="3" type="ORF">HTY61_04020</name>
</gene>
<sequence length="294" mass="31914">METAPREAEPRPLAGIALMCAGVASLCISDAIAKELTAGYAVMQVLFMRNLLALPVAVAIAWKLGGRAALRSHKPMAHMVRGFIWIGAALLFLTGLRYLELAEATALAFAAPVFITALSALVLKETVGWRRWTAVLVGFAGVLIVVRPGSAAFQAASLFPVATAFVYAVLMISARWVDKRDSMWTLMLYLVISGTLISALAMPFAWRPIAAEHWWLFLGIALFGTMGVTMITQAFRMAPASVVAPLDYTALVWSTLLGWMFWGEMPDFLTYAGAAVIIASGIYIVWREGKLRGQ</sequence>
<dbReference type="Gene3D" id="1.10.3730.20">
    <property type="match status" value="2"/>
</dbReference>
<dbReference type="PANTHER" id="PTHR22911:SF103">
    <property type="entry name" value="BLR2811 PROTEIN"/>
    <property type="match status" value="1"/>
</dbReference>
<feature type="transmembrane region" description="Helical" evidence="1">
    <location>
        <begin position="242"/>
        <end position="262"/>
    </location>
</feature>
<evidence type="ECO:0000256" key="1">
    <source>
        <dbReference type="SAM" id="Phobius"/>
    </source>
</evidence>
<dbReference type="GO" id="GO:0016020">
    <property type="term" value="C:membrane"/>
    <property type="evidence" value="ECO:0007669"/>
    <property type="project" value="InterPro"/>
</dbReference>
<dbReference type="InterPro" id="IPR000620">
    <property type="entry name" value="EamA_dom"/>
</dbReference>
<name>A0A6N1VHQ8_9HYPH</name>
<reference evidence="3 4" key="1">
    <citation type="submission" date="2020-06" db="EMBL/GenBank/DDBJ databases">
        <title>Oricola thermophila sp. nov. isolated from a tidal sediments.</title>
        <authorList>
            <person name="Kwon K.K."/>
            <person name="Yang S.-H."/>
            <person name="Park M.-J."/>
        </authorList>
    </citation>
    <scope>NUCLEOTIDE SEQUENCE [LARGE SCALE GENOMIC DNA]</scope>
    <source>
        <strain evidence="3 4">MEBiC13590</strain>
    </source>
</reference>
<dbReference type="InterPro" id="IPR037185">
    <property type="entry name" value="EmrE-like"/>
</dbReference>
<feature type="transmembrane region" description="Helical" evidence="1">
    <location>
        <begin position="213"/>
        <end position="235"/>
    </location>
</feature>
<feature type="domain" description="EamA" evidence="2">
    <location>
        <begin position="14"/>
        <end position="146"/>
    </location>
</feature>
<feature type="transmembrane region" description="Helical" evidence="1">
    <location>
        <begin position="155"/>
        <end position="174"/>
    </location>
</feature>
<dbReference type="PANTHER" id="PTHR22911">
    <property type="entry name" value="ACYL-MALONYL CONDENSING ENZYME-RELATED"/>
    <property type="match status" value="1"/>
</dbReference>
<feature type="transmembrane region" description="Helical" evidence="1">
    <location>
        <begin position="12"/>
        <end position="32"/>
    </location>
</feature>
<feature type="transmembrane region" description="Helical" evidence="1">
    <location>
        <begin position="132"/>
        <end position="149"/>
    </location>
</feature>
<feature type="transmembrane region" description="Helical" evidence="1">
    <location>
        <begin position="38"/>
        <end position="62"/>
    </location>
</feature>